<evidence type="ECO:0000313" key="1">
    <source>
        <dbReference type="EMBL" id="KCZ94100.1"/>
    </source>
</evidence>
<reference evidence="1 2" key="1">
    <citation type="journal article" date="2014" name="Antonie Van Leeuwenhoek">
        <title>Hyphomonas beringensis sp. nov. and Hyphomonas chukchiensis sp. nov., isolated from surface seawater of the Bering Sea and Chukchi Sea.</title>
        <authorList>
            <person name="Li C."/>
            <person name="Lai Q."/>
            <person name="Li G."/>
            <person name="Dong C."/>
            <person name="Wang J."/>
            <person name="Liao Y."/>
            <person name="Shao Z."/>
        </authorList>
    </citation>
    <scope>NUCLEOTIDE SEQUENCE [LARGE SCALE GENOMIC DNA]</scope>
    <source>
        <strain evidence="1 2">MHS-2</strain>
    </source>
</reference>
<gene>
    <name evidence="1" type="ORF">HJO_01955</name>
</gene>
<dbReference type="AlphaFoldDB" id="A0A059FTU0"/>
<organism evidence="1 2">
    <name type="scientific">Hyphomonas johnsonii MHS-2</name>
    <dbReference type="NCBI Taxonomy" id="1280950"/>
    <lineage>
        <taxon>Bacteria</taxon>
        <taxon>Pseudomonadati</taxon>
        <taxon>Pseudomonadota</taxon>
        <taxon>Alphaproteobacteria</taxon>
        <taxon>Hyphomonadales</taxon>
        <taxon>Hyphomonadaceae</taxon>
        <taxon>Hyphomonas</taxon>
    </lineage>
</organism>
<name>A0A059FTU0_9PROT</name>
<dbReference type="PATRIC" id="fig|1280950.3.peg.401"/>
<accession>A0A059FTU0</accession>
<proteinExistence type="predicted"/>
<evidence type="ECO:0000313" key="2">
    <source>
        <dbReference type="Proteomes" id="UP000025171"/>
    </source>
</evidence>
<keyword evidence="2" id="KW-1185">Reference proteome</keyword>
<dbReference type="EMBL" id="ARYK01000001">
    <property type="protein sequence ID" value="KCZ94100.1"/>
    <property type="molecule type" value="Genomic_DNA"/>
</dbReference>
<dbReference type="STRING" id="1280950.HJO_01955"/>
<dbReference type="Proteomes" id="UP000025171">
    <property type="component" value="Unassembled WGS sequence"/>
</dbReference>
<sequence length="238" mass="25326">MRAIIAATTAITCLPFAADAESKRFFFDAATSSALLDRGEQIGGHTAEFFAGAEAAAGDLLLYATVYRLLPVGPDRAAFDNETDYSVGAIREGQGYVVDVSANWLTYPGEQEASSLELAASISLDLPFAPGMAAFRDTHTDDWGLEVFGGPQWERDAWSWYVLGRVGFVTPGDGSASRSYTGVETGAVRMLTDEVALGFQLRAEAADEDSFADTIGANGVTAWRNTGTSFGVSLSYAR</sequence>
<dbReference type="RefSeq" id="WP_035613012.1">
    <property type="nucleotide sequence ID" value="NZ_ARYK01000001.1"/>
</dbReference>
<protein>
    <submittedName>
        <fullName evidence="1">Uncharacterized protein</fullName>
    </submittedName>
</protein>
<dbReference type="OrthoDB" id="7620049at2"/>
<comment type="caution">
    <text evidence="1">The sequence shown here is derived from an EMBL/GenBank/DDBJ whole genome shotgun (WGS) entry which is preliminary data.</text>
</comment>